<name>A0AAV9WN25_9PEZI</name>
<accession>A0AAV9WN25</accession>
<feature type="region of interest" description="Disordered" evidence="1">
    <location>
        <begin position="1"/>
        <end position="23"/>
    </location>
</feature>
<dbReference type="Proteomes" id="UP001370758">
    <property type="component" value="Unassembled WGS sequence"/>
</dbReference>
<feature type="region of interest" description="Disordered" evidence="1">
    <location>
        <begin position="154"/>
        <end position="200"/>
    </location>
</feature>
<dbReference type="Gene3D" id="3.30.160.60">
    <property type="entry name" value="Classic Zinc Finger"/>
    <property type="match status" value="1"/>
</dbReference>
<evidence type="ECO:0000256" key="1">
    <source>
        <dbReference type="SAM" id="MobiDB-lite"/>
    </source>
</evidence>
<dbReference type="InterPro" id="IPR013087">
    <property type="entry name" value="Znf_C2H2_type"/>
</dbReference>
<feature type="domain" description="C2H2-type" evidence="2">
    <location>
        <begin position="285"/>
        <end position="308"/>
    </location>
</feature>
<comment type="caution">
    <text evidence="3">The sequence shown here is derived from an EMBL/GenBank/DDBJ whole genome shotgun (WGS) entry which is preliminary data.</text>
</comment>
<dbReference type="AlphaFoldDB" id="A0AAV9WN25"/>
<evidence type="ECO:0000313" key="3">
    <source>
        <dbReference type="EMBL" id="KAK6510295.1"/>
    </source>
</evidence>
<feature type="compositionally biased region" description="Pro residues" evidence="1">
    <location>
        <begin position="154"/>
        <end position="166"/>
    </location>
</feature>
<evidence type="ECO:0000259" key="2">
    <source>
        <dbReference type="PROSITE" id="PS00028"/>
    </source>
</evidence>
<keyword evidence="4" id="KW-1185">Reference proteome</keyword>
<sequence>MSTSNNPWTFGAPLEPRPQQPPAIAPHGYHPVQFCMGLWQNYCPDPYHCPFGAVWVREDHFFQVHCRDSTDGTILYEDEIREASLDFRFAADQVPEETCILPSYAGGLCKTGPHYPRPYEAHLLAPYRRHLQHMVPRFVRRLALRPSLPSAAPAPAPLPLPSPSPSLLPSSSSGGGSTSQTKIVAVGPGKGEKERAVLGPAPDAPVVPAVPALPAAPVALANEALAQQPESQPASQPTNQPASQPVASQPLPPPPQPQPQPAKKRPGGNAGATVSEVDPAAPLVCKWGTCETVFDGQRACLEHIKADHIKSRRSPDYDFTCRIRGCPCGGKVFEKRDNTVSHVTNVGFDIRYAVCCFQPHGCKVALKREWDLPRHRKICKYRPEGYISDEEEEGKLFISAAKRKRGKNDVGAALPTKMQKI</sequence>
<reference evidence="3 4" key="1">
    <citation type="submission" date="2023-08" db="EMBL/GenBank/DDBJ databases">
        <authorList>
            <person name="Palmer J.M."/>
        </authorList>
    </citation>
    <scope>NUCLEOTIDE SEQUENCE [LARGE SCALE GENOMIC DNA]</scope>
    <source>
        <strain evidence="3 4">TWF481</strain>
    </source>
</reference>
<evidence type="ECO:0000313" key="4">
    <source>
        <dbReference type="Proteomes" id="UP001370758"/>
    </source>
</evidence>
<proteinExistence type="predicted"/>
<dbReference type="PROSITE" id="PS00028">
    <property type="entry name" value="ZINC_FINGER_C2H2_1"/>
    <property type="match status" value="1"/>
</dbReference>
<feature type="compositionally biased region" description="Low complexity" evidence="1">
    <location>
        <begin position="225"/>
        <end position="249"/>
    </location>
</feature>
<feature type="compositionally biased region" description="Pro residues" evidence="1">
    <location>
        <begin position="250"/>
        <end position="260"/>
    </location>
</feature>
<dbReference type="EMBL" id="JAVHJL010000002">
    <property type="protein sequence ID" value="KAK6510295.1"/>
    <property type="molecule type" value="Genomic_DNA"/>
</dbReference>
<protein>
    <recommendedName>
        <fullName evidence="2">C2H2-type domain-containing protein</fullName>
    </recommendedName>
</protein>
<organism evidence="3 4">
    <name type="scientific">Arthrobotrys musiformis</name>
    <dbReference type="NCBI Taxonomy" id="47236"/>
    <lineage>
        <taxon>Eukaryota</taxon>
        <taxon>Fungi</taxon>
        <taxon>Dikarya</taxon>
        <taxon>Ascomycota</taxon>
        <taxon>Pezizomycotina</taxon>
        <taxon>Orbiliomycetes</taxon>
        <taxon>Orbiliales</taxon>
        <taxon>Orbiliaceae</taxon>
        <taxon>Arthrobotrys</taxon>
    </lineage>
</organism>
<feature type="region of interest" description="Disordered" evidence="1">
    <location>
        <begin position="225"/>
        <end position="275"/>
    </location>
</feature>
<gene>
    <name evidence="3" type="ORF">TWF481_005012</name>
</gene>